<dbReference type="VEuPathDB" id="TriTrypDB:LdCL_350012700"/>
<gene>
    <name evidence="2" type="ORF">LdCL_350012700</name>
</gene>
<reference evidence="2 3" key="1">
    <citation type="journal article" date="2018" name="Sci. Rep.">
        <title>A complete Leishmania donovani reference genome identifies novel genetic variations associated with virulence.</title>
        <authorList>
            <person name="Lypaczewski P."/>
            <person name="Hoshizaki J."/>
            <person name="Zhang W.-W."/>
            <person name="McCall L.-I."/>
            <person name="Torcivia-Rodriguez J."/>
            <person name="Simonyan V."/>
            <person name="Kaur A."/>
            <person name="Dewar K."/>
            <person name="Matlashewski G."/>
        </authorList>
    </citation>
    <scope>NUCLEOTIDE SEQUENCE [LARGE SCALE GENOMIC DNA]</scope>
    <source>
        <strain evidence="2 3">LdCL</strain>
    </source>
</reference>
<feature type="region of interest" description="Disordered" evidence="1">
    <location>
        <begin position="21"/>
        <end position="62"/>
    </location>
</feature>
<dbReference type="Proteomes" id="UP000274082">
    <property type="component" value="Chromosome 35"/>
</dbReference>
<name>A0A3Q8IV20_LEIDO</name>
<dbReference type="OrthoDB" id="267260at2759"/>
<organism evidence="2 3">
    <name type="scientific">Leishmania donovani</name>
    <dbReference type="NCBI Taxonomy" id="5661"/>
    <lineage>
        <taxon>Eukaryota</taxon>
        <taxon>Discoba</taxon>
        <taxon>Euglenozoa</taxon>
        <taxon>Kinetoplastea</taxon>
        <taxon>Metakinetoplastina</taxon>
        <taxon>Trypanosomatida</taxon>
        <taxon>Trypanosomatidae</taxon>
        <taxon>Leishmaniinae</taxon>
        <taxon>Leishmania</taxon>
    </lineage>
</organism>
<evidence type="ECO:0000313" key="2">
    <source>
        <dbReference type="EMBL" id="AYU82877.1"/>
    </source>
</evidence>
<keyword evidence="3" id="KW-1185">Reference proteome</keyword>
<feature type="compositionally biased region" description="Polar residues" evidence="1">
    <location>
        <begin position="212"/>
        <end position="224"/>
    </location>
</feature>
<evidence type="ECO:0000313" key="3">
    <source>
        <dbReference type="Proteomes" id="UP000274082"/>
    </source>
</evidence>
<evidence type="ECO:0000256" key="1">
    <source>
        <dbReference type="SAM" id="MobiDB-lite"/>
    </source>
</evidence>
<feature type="compositionally biased region" description="Polar residues" evidence="1">
    <location>
        <begin position="33"/>
        <end position="46"/>
    </location>
</feature>
<dbReference type="EMBL" id="CP029534">
    <property type="protein sequence ID" value="AYU82877.1"/>
    <property type="molecule type" value="Genomic_DNA"/>
</dbReference>
<sequence length="240" mass="25681">MQRQRQDEEELICAIANINEQSLGRSHPRQSPHPGTTLTGSVLSSWQQQQQQQQQGAEDRPSYEQVLIERAEVFAALRQFKEKGDVIVHKLYSTVKAQQEQVLELGATVEALKKASKRLKDALGNGGGAAGGSLGSGAGAAATAGSFTRVPDTVAELQEKIITQRRVIEQMGQLMQNADRMLLAMRARVEAVEQRATGASVECRRLPPLPLTSGSGTSNASTPRQAPLGGDGDVATVSAQ</sequence>
<feature type="region of interest" description="Disordered" evidence="1">
    <location>
        <begin position="203"/>
        <end position="240"/>
    </location>
</feature>
<proteinExistence type="predicted"/>
<accession>A0A3Q8IV20</accession>
<dbReference type="AlphaFoldDB" id="A0A3Q8IV20"/>
<protein>
    <submittedName>
        <fullName evidence="2">Uncharacterized protein</fullName>
    </submittedName>
</protein>